<evidence type="ECO:0000256" key="2">
    <source>
        <dbReference type="SAM" id="SignalP"/>
    </source>
</evidence>
<dbReference type="RefSeq" id="WP_070077632.1">
    <property type="nucleotide sequence ID" value="NZ_CP017415.1"/>
</dbReference>
<dbReference type="Proteomes" id="UP000095401">
    <property type="component" value="Chromosome"/>
</dbReference>
<dbReference type="KEGG" id="aprs:BI364_03845"/>
<reference evidence="4" key="1">
    <citation type="submission" date="2016-09" db="EMBL/GenBank/DDBJ databases">
        <title>Acidihalobacter prosperus F5.</title>
        <authorList>
            <person name="Khaleque H.N."/>
            <person name="Ramsay J.P."/>
            <person name="Kaksonen A.H."/>
            <person name="Boxall N.J."/>
            <person name="Watkin E.L.J."/>
        </authorList>
    </citation>
    <scope>NUCLEOTIDE SEQUENCE [LARGE SCALE GENOMIC DNA]</scope>
    <source>
        <strain evidence="4">F5</strain>
    </source>
</reference>
<dbReference type="EMBL" id="CP017415">
    <property type="protein sequence ID" value="AOU97244.1"/>
    <property type="molecule type" value="Genomic_DNA"/>
</dbReference>
<keyword evidence="2" id="KW-0732">Signal</keyword>
<name>A0A1D8IL99_9GAMM</name>
<dbReference type="InterPro" id="IPR050682">
    <property type="entry name" value="ModA/WtpA"/>
</dbReference>
<proteinExistence type="inferred from homology"/>
<dbReference type="PANTHER" id="PTHR30632:SF16">
    <property type="entry name" value="MOLYBDATE_TUNGSTATE-BINDING PROTEIN WTPA"/>
    <property type="match status" value="1"/>
</dbReference>
<keyword evidence="4" id="KW-1185">Reference proteome</keyword>
<accession>A0A1D8IL99</accession>
<dbReference type="Gene3D" id="3.40.190.10">
    <property type="entry name" value="Periplasmic binding protein-like II"/>
    <property type="match status" value="2"/>
</dbReference>
<feature type="signal peptide" evidence="2">
    <location>
        <begin position="1"/>
        <end position="22"/>
    </location>
</feature>
<evidence type="ECO:0000256" key="1">
    <source>
        <dbReference type="ARBA" id="ARBA00009438"/>
    </source>
</evidence>
<gene>
    <name evidence="3" type="ORF">BI364_03845</name>
</gene>
<feature type="chain" id="PRO_5009108319" evidence="2">
    <location>
        <begin position="23"/>
        <end position="304"/>
    </location>
</feature>
<dbReference type="PROSITE" id="PS51257">
    <property type="entry name" value="PROKAR_LIPOPROTEIN"/>
    <property type="match status" value="1"/>
</dbReference>
<dbReference type="CDD" id="cd13540">
    <property type="entry name" value="PBP2_ModA_WtpA"/>
    <property type="match status" value="1"/>
</dbReference>
<sequence length="304" mass="33097">MRKSPFILLLGLLTVACSVAQAKPTLTVAYAGSMGVVMDRHIDPNFAQTHDASIHGIGQGAWALARLLAAGQLHADVFVSVTPGPMQLLISEGLVQHAVPVASTQMVIAYSPKSRFAARFAQAAQGKQAWYRILESKGLRFGRTDPATDPQGRNIILSFQLAALYYRQPNLVKTILGPLRNPRQIFTEPSLLSRLESGQIDAVAGYLSAVRSHHLPYIRLPDEINLGEPAYMQSWYNRASFSVQAAGGKTVQVKPQPLVFYAAVLGKARHPRLAHDFVNFLRSPAAQAMFHATGYSPPQGHPLS</sequence>
<dbReference type="SUPFAM" id="SSF53850">
    <property type="entry name" value="Periplasmic binding protein-like II"/>
    <property type="match status" value="1"/>
</dbReference>
<dbReference type="AlphaFoldDB" id="A0A1D8IL99"/>
<evidence type="ECO:0000313" key="4">
    <source>
        <dbReference type="Proteomes" id="UP000095401"/>
    </source>
</evidence>
<dbReference type="GO" id="GO:0030973">
    <property type="term" value="F:molybdate ion binding"/>
    <property type="evidence" value="ECO:0007669"/>
    <property type="project" value="TreeGrafter"/>
</dbReference>
<comment type="similarity">
    <text evidence="1">Belongs to the bacterial solute-binding protein 1 family. WtpA subfamily.</text>
</comment>
<dbReference type="PANTHER" id="PTHR30632">
    <property type="entry name" value="MOLYBDATE-BINDING PERIPLASMIC PROTEIN"/>
    <property type="match status" value="1"/>
</dbReference>
<dbReference type="GO" id="GO:0015689">
    <property type="term" value="P:molybdate ion transport"/>
    <property type="evidence" value="ECO:0007669"/>
    <property type="project" value="TreeGrafter"/>
</dbReference>
<organism evidence="3 4">
    <name type="scientific">Acidihalobacter yilgarnensis</name>
    <dbReference type="NCBI Taxonomy" id="2819280"/>
    <lineage>
        <taxon>Bacteria</taxon>
        <taxon>Pseudomonadati</taxon>
        <taxon>Pseudomonadota</taxon>
        <taxon>Gammaproteobacteria</taxon>
        <taxon>Chromatiales</taxon>
        <taxon>Ectothiorhodospiraceae</taxon>
        <taxon>Acidihalobacter</taxon>
    </lineage>
</organism>
<dbReference type="Pfam" id="PF13531">
    <property type="entry name" value="SBP_bac_11"/>
    <property type="match status" value="1"/>
</dbReference>
<evidence type="ECO:0000313" key="3">
    <source>
        <dbReference type="EMBL" id="AOU97244.1"/>
    </source>
</evidence>
<protein>
    <submittedName>
        <fullName evidence="3">ABC transporter substrate-binding protein</fullName>
    </submittedName>
</protein>